<evidence type="ECO:0000313" key="2">
    <source>
        <dbReference type="Proteomes" id="UP000252707"/>
    </source>
</evidence>
<name>A0A369CK72_9GAMM</name>
<dbReference type="SUPFAM" id="SSF51735">
    <property type="entry name" value="NAD(P)-binding Rossmann-fold domains"/>
    <property type="match status" value="1"/>
</dbReference>
<sequence>MQVKGLVCMDKALMVTGGAGFIGGNFVRHAVAP</sequence>
<dbReference type="Proteomes" id="UP000252707">
    <property type="component" value="Unassembled WGS sequence"/>
</dbReference>
<dbReference type="EMBL" id="QPJY01000002">
    <property type="protein sequence ID" value="RCX32244.1"/>
    <property type="molecule type" value="Genomic_DNA"/>
</dbReference>
<evidence type="ECO:0000313" key="1">
    <source>
        <dbReference type="EMBL" id="RCX32244.1"/>
    </source>
</evidence>
<keyword evidence="2" id="KW-1185">Reference proteome</keyword>
<dbReference type="AlphaFoldDB" id="A0A369CK72"/>
<reference evidence="1 2" key="1">
    <citation type="submission" date="2018-07" db="EMBL/GenBank/DDBJ databases">
        <title>Genomic Encyclopedia of Type Strains, Phase IV (KMG-IV): sequencing the most valuable type-strain genomes for metagenomic binning, comparative biology and taxonomic classification.</title>
        <authorList>
            <person name="Goeker M."/>
        </authorList>
    </citation>
    <scope>NUCLEOTIDE SEQUENCE [LARGE SCALE GENOMIC DNA]</scope>
    <source>
        <strain evidence="1 2">DSM 26407</strain>
    </source>
</reference>
<comment type="caution">
    <text evidence="1">The sequence shown here is derived from an EMBL/GenBank/DDBJ whole genome shotgun (WGS) entry which is preliminary data.</text>
</comment>
<accession>A0A369CK72</accession>
<gene>
    <name evidence="1" type="ORF">DFQ59_102606</name>
</gene>
<organism evidence="1 2">
    <name type="scientific">Thioalbus denitrificans</name>
    <dbReference type="NCBI Taxonomy" id="547122"/>
    <lineage>
        <taxon>Bacteria</taxon>
        <taxon>Pseudomonadati</taxon>
        <taxon>Pseudomonadota</taxon>
        <taxon>Gammaproteobacteria</taxon>
        <taxon>Chromatiales</taxon>
        <taxon>Ectothiorhodospiraceae</taxon>
        <taxon>Thioalbus</taxon>
    </lineage>
</organism>
<dbReference type="InterPro" id="IPR036291">
    <property type="entry name" value="NAD(P)-bd_dom_sf"/>
</dbReference>
<proteinExistence type="predicted"/>
<protein>
    <submittedName>
        <fullName evidence="1">Uncharacterized protein</fullName>
    </submittedName>
</protein>